<comment type="similarity">
    <text evidence="1">Belongs to the oxoprolinase family.</text>
</comment>
<dbReference type="STRING" id="946362.F2U2E3"/>
<feature type="domain" description="Acetophenone carboxylase-like C-terminal" evidence="6">
    <location>
        <begin position="544"/>
        <end position="715"/>
    </location>
</feature>
<protein>
    <submittedName>
        <fullName evidence="7">5-oxoprolinase</fullName>
    </submittedName>
</protein>
<dbReference type="PANTHER" id="PTHR11365">
    <property type="entry name" value="5-OXOPROLINASE RELATED"/>
    <property type="match status" value="1"/>
</dbReference>
<dbReference type="EMBL" id="GL832959">
    <property type="protein sequence ID" value="EGD81795.1"/>
    <property type="molecule type" value="Genomic_DNA"/>
</dbReference>
<feature type="domain" description="Hydantoinase/oxoprolinase N-terminal" evidence="5">
    <location>
        <begin position="14"/>
        <end position="211"/>
    </location>
</feature>
<keyword evidence="8" id="KW-1185">Reference proteome</keyword>
<proteinExistence type="inferred from homology"/>
<name>F2U2E3_SALR5</name>
<dbReference type="GO" id="GO:0017168">
    <property type="term" value="F:5-oxoprolinase (ATP-hydrolyzing) activity"/>
    <property type="evidence" value="ECO:0007669"/>
    <property type="project" value="TreeGrafter"/>
</dbReference>
<feature type="domain" description="Hydantoinase A/oxoprolinase" evidence="3">
    <location>
        <begin position="230"/>
        <end position="530"/>
    </location>
</feature>
<dbReference type="OrthoDB" id="3643at2759"/>
<dbReference type="Pfam" id="PF01968">
    <property type="entry name" value="Hydantoinase_A"/>
    <property type="match status" value="1"/>
</dbReference>
<reference evidence="7" key="1">
    <citation type="submission" date="2009-08" db="EMBL/GenBank/DDBJ databases">
        <title>Annotation of Salpingoeca rosetta.</title>
        <authorList>
            <consortium name="The Broad Institute Genome Sequencing Platform"/>
            <person name="Russ C."/>
            <person name="Cuomo C."/>
            <person name="Burger G."/>
            <person name="Gray M.W."/>
            <person name="Holland P.W.H."/>
            <person name="King N."/>
            <person name="Lang F.B.F."/>
            <person name="Roger A.J."/>
            <person name="Ruiz-Trillo I."/>
            <person name="Young S.K."/>
            <person name="Zeng Q."/>
            <person name="Gargeya S."/>
            <person name="Alvarado L."/>
            <person name="Berlin A."/>
            <person name="Chapman S.B."/>
            <person name="Chen Z."/>
            <person name="Freedman E."/>
            <person name="Gellesch M."/>
            <person name="Goldberg J."/>
            <person name="Griggs A."/>
            <person name="Gujja S."/>
            <person name="Heilman E."/>
            <person name="Heiman D."/>
            <person name="Howarth C."/>
            <person name="Mehta T."/>
            <person name="Neiman D."/>
            <person name="Pearson M."/>
            <person name="Roberts A."/>
            <person name="Saif S."/>
            <person name="Shea T."/>
            <person name="Shenoy N."/>
            <person name="Sisk P."/>
            <person name="Stolte C."/>
            <person name="Sykes S."/>
            <person name="White J."/>
            <person name="Yandava C."/>
            <person name="Haas B."/>
            <person name="Nusbaum C."/>
            <person name="Birren B."/>
        </authorList>
    </citation>
    <scope>NUCLEOTIDE SEQUENCE</scope>
    <source>
        <strain evidence="7">ATCC 50818</strain>
    </source>
</reference>
<dbReference type="RefSeq" id="XP_004996999.1">
    <property type="nucleotide sequence ID" value="XM_004996942.1"/>
</dbReference>
<dbReference type="GO" id="GO:0006749">
    <property type="term" value="P:glutathione metabolic process"/>
    <property type="evidence" value="ECO:0007669"/>
    <property type="project" value="TreeGrafter"/>
</dbReference>
<evidence type="ECO:0000259" key="3">
    <source>
        <dbReference type="Pfam" id="PF01968"/>
    </source>
</evidence>
<evidence type="ECO:0000313" key="7">
    <source>
        <dbReference type="EMBL" id="EGD81795.1"/>
    </source>
</evidence>
<evidence type="ECO:0000256" key="2">
    <source>
        <dbReference type="SAM" id="MobiDB-lite"/>
    </source>
</evidence>
<dbReference type="Pfam" id="PF02538">
    <property type="entry name" value="Hydantoinase_B"/>
    <property type="match status" value="1"/>
</dbReference>
<dbReference type="AlphaFoldDB" id="F2U2E3"/>
<dbReference type="Proteomes" id="UP000007799">
    <property type="component" value="Unassembled WGS sequence"/>
</dbReference>
<gene>
    <name evidence="7" type="ORF">PTSG_02507</name>
</gene>
<dbReference type="InterPro" id="IPR002821">
    <property type="entry name" value="Hydantoinase_A"/>
</dbReference>
<evidence type="ECO:0000259" key="4">
    <source>
        <dbReference type="Pfam" id="PF02538"/>
    </source>
</evidence>
<dbReference type="Pfam" id="PF19278">
    <property type="entry name" value="Hydant_A_C"/>
    <property type="match status" value="1"/>
</dbReference>
<evidence type="ECO:0000259" key="6">
    <source>
        <dbReference type="Pfam" id="PF19278"/>
    </source>
</evidence>
<dbReference type="FunCoup" id="F2U2E3">
    <property type="interactions" value="302"/>
</dbReference>
<evidence type="ECO:0000313" key="8">
    <source>
        <dbReference type="Proteomes" id="UP000007799"/>
    </source>
</evidence>
<evidence type="ECO:0000256" key="1">
    <source>
        <dbReference type="ARBA" id="ARBA00010403"/>
    </source>
</evidence>
<dbReference type="InterPro" id="IPR045079">
    <property type="entry name" value="Oxoprolinase-like"/>
</dbReference>
<feature type="region of interest" description="Disordered" evidence="2">
    <location>
        <begin position="1172"/>
        <end position="1191"/>
    </location>
</feature>
<dbReference type="GO" id="GO:0005829">
    <property type="term" value="C:cytosol"/>
    <property type="evidence" value="ECO:0007669"/>
    <property type="project" value="TreeGrafter"/>
</dbReference>
<dbReference type="OMA" id="TDCNVML"/>
<dbReference type="PANTHER" id="PTHR11365:SF2">
    <property type="entry name" value="5-OXOPROLINASE"/>
    <property type="match status" value="1"/>
</dbReference>
<dbReference type="InterPro" id="IPR003692">
    <property type="entry name" value="Hydantoinase_B"/>
</dbReference>
<dbReference type="Pfam" id="PF05378">
    <property type="entry name" value="Hydant_A_N"/>
    <property type="match status" value="1"/>
</dbReference>
<dbReference type="GeneID" id="16077591"/>
<organism evidence="7 8">
    <name type="scientific">Salpingoeca rosetta (strain ATCC 50818 / BSB-021)</name>
    <dbReference type="NCBI Taxonomy" id="946362"/>
    <lineage>
        <taxon>Eukaryota</taxon>
        <taxon>Choanoflagellata</taxon>
        <taxon>Craspedida</taxon>
        <taxon>Salpingoecidae</taxon>
        <taxon>Salpingoeca</taxon>
    </lineage>
</organism>
<sequence length="1191" mass="129766">MSEDNKSSKRRGFRFSIDRGGTFTDVYAELPNGERTVMKLLSVDSGYEDAPTEAIRRILEKHTGKPHPKGEPIDTSNIESIRMATTVATNALLERKGEPIALVITKGLRDLLHIGNQSRPKIFDLKIEVPEVLYSQVVEVSGRVILCEDGEIESVTGEHLKEERPLDLDEVRRDLQTVYDAGIRSLAVVLMHSYLHSTHEQQVGKIAQEIGFEHVSLSSEVMQMSRIVPRGYTACADAYLTPCIKRYIASFSSGFKNNLEGVSVLFMQSDGGLTPMESFVGSRAIVSGPAGGVVGYALTAYDTDKKQPVIGFDMGGTSTDVSRYGGVYEHVFETVLAGIMIQAPQMDIQTVASGGGSRCFFRSGRFVVGPESVGSEPGPVCYRKGGHLAITDANLVTGRLIPDDFPKIFGPNYDQPLDVDASHKAFEELTEEVNAYLKEAQGSSFKPLSKYDVALGFIRVANEAMCRPIRSLTQSKGHNIANHVLACFGGAGGQHACAIARSLGMTRIHVSKYSGILSAYGLAAADVVKEEQQPSAAIFKPENNASLWKTLGELTAKAVDALKEQGFADDKIVVEPFLNMRYHKTDFAMMICPSELVRVSPRVVEGEEEQIGLFREAFEQRYKREFSYIIRDRDIIVDDVRVRATGVTVYPNIGAAHERDGPLKPHRHNPVVFDDAKPVDTPVYNLTDLCLSDEVHGPAVICADTSTILVEPDCTAKLLPTADLEIIIGEGKPKDITTELDVVHLSVFQHRFMTIAEQMGRALENTAISTNIKERLDFSCAIFSSDGRLVANAPHIPVHLGAMSEAVKYQIKSVSNLSPGDVLVSNHPAAGGSHLPDITVITPVFRDGHDEPLFWVASRGHHADIGGITPGSMPPTSNLLVQEGAAIKSFKLVEHGEFQEQGITDLLMEPAKYPGSSGTRNLMENLADLRAQVAANARGIVLMNELLDEHGVEVVMAYMNHIQENAELSVRNLLKEVAEETQELFGTNELHCTDFLDDGTPICLKVTVDGEKGAAHFDFAGTGCQVFGNLNTPRAVVYSGIIYCLRCMVGHDIPLNQGCLAPVTVNIPFGSVLWPDDEAAVVGGNVLTSQRICDVVLKAFRACADSQGCMNNLTFGNDKLGYYETIGGGSGAGKDWDGRSGVHTHMTNTRITDPEVLERRYPVVVEQFQLRKGSGGEGKHRGGDGLVRELR</sequence>
<feature type="non-terminal residue" evidence="7">
    <location>
        <position position="1191"/>
    </location>
</feature>
<feature type="domain" description="Hydantoinase B/oxoprolinase" evidence="4">
    <location>
        <begin position="741"/>
        <end position="1191"/>
    </location>
</feature>
<accession>F2U2E3</accession>
<feature type="compositionally biased region" description="Basic and acidic residues" evidence="2">
    <location>
        <begin position="1177"/>
        <end position="1191"/>
    </location>
</feature>
<dbReference type="InterPro" id="IPR049517">
    <property type="entry name" value="ACX-like_C"/>
</dbReference>
<evidence type="ECO:0000259" key="5">
    <source>
        <dbReference type="Pfam" id="PF05378"/>
    </source>
</evidence>
<dbReference type="InterPro" id="IPR008040">
    <property type="entry name" value="Hydant_A_N"/>
</dbReference>
<dbReference type="eggNOG" id="KOG1939">
    <property type="taxonomic scope" value="Eukaryota"/>
</dbReference>
<dbReference type="KEGG" id="sre:PTSG_02507"/>
<dbReference type="InParanoid" id="F2U2E3"/>